<gene>
    <name evidence="5" type="ORF">GCM10022233_78950</name>
</gene>
<evidence type="ECO:0000256" key="2">
    <source>
        <dbReference type="ARBA" id="ARBA00023125"/>
    </source>
</evidence>
<comment type="caution">
    <text evidence="5">The sequence shown here is derived from an EMBL/GenBank/DDBJ whole genome shotgun (WGS) entry which is preliminary data.</text>
</comment>
<feature type="domain" description="HTH luxR-type" evidence="4">
    <location>
        <begin position="590"/>
        <end position="655"/>
    </location>
</feature>
<dbReference type="PROSITE" id="PS50043">
    <property type="entry name" value="HTH_LUXR_2"/>
    <property type="match status" value="1"/>
</dbReference>
<dbReference type="Pfam" id="PF00196">
    <property type="entry name" value="GerE"/>
    <property type="match status" value="1"/>
</dbReference>
<keyword evidence="2" id="KW-0238">DNA-binding</keyword>
<dbReference type="InterPro" id="IPR016032">
    <property type="entry name" value="Sig_transdc_resp-reg_C-effctor"/>
</dbReference>
<dbReference type="PROSITE" id="PS00622">
    <property type="entry name" value="HTH_LUXR_1"/>
    <property type="match status" value="1"/>
</dbReference>
<protein>
    <submittedName>
        <fullName evidence="5">Helix-turn-helix transcriptional regulator</fullName>
    </submittedName>
</protein>
<keyword evidence="6" id="KW-1185">Reference proteome</keyword>
<dbReference type="InterPro" id="IPR000792">
    <property type="entry name" value="Tscrpt_reg_LuxR_C"/>
</dbReference>
<dbReference type="PANTHER" id="PTHR44688:SF16">
    <property type="entry name" value="DNA-BINDING TRANSCRIPTIONAL ACTIVATOR DEVR_DOSR"/>
    <property type="match status" value="1"/>
</dbReference>
<dbReference type="CDD" id="cd06170">
    <property type="entry name" value="LuxR_C_like"/>
    <property type="match status" value="1"/>
</dbReference>
<keyword evidence="1" id="KW-0805">Transcription regulation</keyword>
<organism evidence="5 6">
    <name type="scientific">Streptomyces shaanxiensis</name>
    <dbReference type="NCBI Taxonomy" id="653357"/>
    <lineage>
        <taxon>Bacteria</taxon>
        <taxon>Bacillati</taxon>
        <taxon>Actinomycetota</taxon>
        <taxon>Actinomycetes</taxon>
        <taxon>Kitasatosporales</taxon>
        <taxon>Streptomycetaceae</taxon>
        <taxon>Streptomyces</taxon>
    </lineage>
</organism>
<dbReference type="SUPFAM" id="SSF46894">
    <property type="entry name" value="C-terminal effector domain of the bipartite response regulators"/>
    <property type="match status" value="1"/>
</dbReference>
<evidence type="ECO:0000256" key="1">
    <source>
        <dbReference type="ARBA" id="ARBA00023015"/>
    </source>
</evidence>
<evidence type="ECO:0000313" key="5">
    <source>
        <dbReference type="EMBL" id="GAA4085004.1"/>
    </source>
</evidence>
<dbReference type="SMART" id="SM00421">
    <property type="entry name" value="HTH_LUXR"/>
    <property type="match status" value="1"/>
</dbReference>
<dbReference type="PANTHER" id="PTHR44688">
    <property type="entry name" value="DNA-BINDING TRANSCRIPTIONAL ACTIVATOR DEVR_DOSR"/>
    <property type="match status" value="1"/>
</dbReference>
<evidence type="ECO:0000313" key="6">
    <source>
        <dbReference type="Proteomes" id="UP001499984"/>
    </source>
</evidence>
<name>A0ABP7WCM9_9ACTN</name>
<dbReference type="PRINTS" id="PR00038">
    <property type="entry name" value="HTHLUXR"/>
</dbReference>
<dbReference type="EMBL" id="BAAAZY010000028">
    <property type="protein sequence ID" value="GAA4085004.1"/>
    <property type="molecule type" value="Genomic_DNA"/>
</dbReference>
<proteinExistence type="predicted"/>
<dbReference type="Proteomes" id="UP001499984">
    <property type="component" value="Unassembled WGS sequence"/>
</dbReference>
<dbReference type="Gene3D" id="1.10.10.10">
    <property type="entry name" value="Winged helix-like DNA-binding domain superfamily/Winged helix DNA-binding domain"/>
    <property type="match status" value="1"/>
</dbReference>
<accession>A0ABP7WCM9</accession>
<evidence type="ECO:0000259" key="4">
    <source>
        <dbReference type="PROSITE" id="PS50043"/>
    </source>
</evidence>
<dbReference type="InterPro" id="IPR027417">
    <property type="entry name" value="P-loop_NTPase"/>
</dbReference>
<dbReference type="Gene3D" id="3.40.50.300">
    <property type="entry name" value="P-loop containing nucleotide triphosphate hydrolases"/>
    <property type="match status" value="1"/>
</dbReference>
<reference evidence="6" key="1">
    <citation type="journal article" date="2019" name="Int. J. Syst. Evol. Microbiol.">
        <title>The Global Catalogue of Microorganisms (GCM) 10K type strain sequencing project: providing services to taxonomists for standard genome sequencing and annotation.</title>
        <authorList>
            <consortium name="The Broad Institute Genomics Platform"/>
            <consortium name="The Broad Institute Genome Sequencing Center for Infectious Disease"/>
            <person name="Wu L."/>
            <person name="Ma J."/>
        </authorList>
    </citation>
    <scope>NUCLEOTIDE SEQUENCE [LARGE SCALE GENOMIC DNA]</scope>
    <source>
        <strain evidence="6">JCM 16925</strain>
    </source>
</reference>
<sequence>MSHRALIAVMPWERDAKTLELPWPFTGREDELELVRGALTAGRHGIVITGPAGCGKTRLVTEAVRGTDCARVAGTPETRRIRFAAFAHLVPETASLHGAVQHLSGVRLLLVDDAHLLDDASAALVHQLAVHGRTRLLVVTTDGAPVPGAVSRLWTGELLPRLTLEPLPREETAQLLAGGAAGAALEPLTVNRLHHLCQGDLRLLRDLVDAVRERGLLTRVPDRDEWAWRGQMPVTTAVRERTAPVLDRTCPEERAILERLAFAEPLPLDLEQDRLDLHTLEHLEAGALIQVDDQGAVRLAHPLHGPVLRAAAGRLRARRLSRTPDQCGPAVDAERAALTRRIERADVREMPTPVGEWLVAEGAPVPAGYAAVRARFARLRGELREAAAWAREGLRDGGDDPSCRLELALATAQSGDTTAAHEILGGRPHGGGAVTRPTPARGDAGGAVSAGIGDAEGAVSAGISDADGAVPAYVGGADGAVGALTGERDTAVEALAGDAYDAVRLGTPELAAGRLTGVFAAHADALAQGDGAALDRVAEQLEERGFLLFAAEAHAQAVRAHRDPRAARTARTRAVALARRCQGARTPALSGLVLGELTARQRQIVTLAAAGLSNRQIAEKLTLSVRTVGNHLYSAYARLGASDRGALPWLVELPDAQPA</sequence>
<dbReference type="SUPFAM" id="SSF52540">
    <property type="entry name" value="P-loop containing nucleoside triphosphate hydrolases"/>
    <property type="match status" value="1"/>
</dbReference>
<keyword evidence="3" id="KW-0804">Transcription</keyword>
<dbReference type="InterPro" id="IPR036388">
    <property type="entry name" value="WH-like_DNA-bd_sf"/>
</dbReference>
<evidence type="ECO:0000256" key="3">
    <source>
        <dbReference type="ARBA" id="ARBA00023163"/>
    </source>
</evidence>